<sequence length="300" mass="33985">MEQTATEVERLNKPKASRMKELVMKQRSELEDIFYKTHIEPDPSTADKSNALIDSGLVDPFELLVNIKAQMNKAKDGPEVEVVHLPVTPIFYQPLVRVVDIMDRMKRWLSAWDEENCLKECMMRKIGLTSTIEMSTGTVLELGRGAHIHLKRAERARVTINKIPVYCFEILYCFLLPELVLCFGANQAVELTVSKHILRSVWFHYWRITSIGRGEAAIQGALVALGFGKFVGLMSILMDTGPIPEIPGRQSSPSIFWRRLIPGVQTGAVVLGVDNIVIALVYDLWSKEPVNLLWFRHTVL</sequence>
<keyword evidence="6" id="KW-1185">Reference proteome</keyword>
<dbReference type="EMBL" id="BJWL01000007">
    <property type="protein sequence ID" value="GFY91482.1"/>
    <property type="molecule type" value="Genomic_DNA"/>
</dbReference>
<dbReference type="OrthoDB" id="642895at2759"/>
<comment type="caution">
    <text evidence="5">The sequence shown here is derived from an EMBL/GenBank/DDBJ whole genome shotgun (WGS) entry which is preliminary data.</text>
</comment>
<evidence type="ECO:0000313" key="5">
    <source>
        <dbReference type="EMBL" id="GFY91482.1"/>
    </source>
</evidence>
<dbReference type="AlphaFoldDB" id="A0A7J0EYG9"/>
<protein>
    <submittedName>
        <fullName evidence="5">Microtubule associated protein (MAP65/ASE1) family protein</fullName>
    </submittedName>
</protein>
<reference evidence="5 6" key="1">
    <citation type="submission" date="2019-07" db="EMBL/GenBank/DDBJ databases">
        <title>De Novo Assembly of kiwifruit Actinidia rufa.</title>
        <authorList>
            <person name="Sugita-Konishi S."/>
            <person name="Sato K."/>
            <person name="Mori E."/>
            <person name="Abe Y."/>
            <person name="Kisaki G."/>
            <person name="Hamano K."/>
            <person name="Suezawa K."/>
            <person name="Otani M."/>
            <person name="Fukuda T."/>
            <person name="Manabe T."/>
            <person name="Gomi K."/>
            <person name="Tabuchi M."/>
            <person name="Akimitsu K."/>
            <person name="Kataoka I."/>
        </authorList>
    </citation>
    <scope>NUCLEOTIDE SEQUENCE [LARGE SCALE GENOMIC DNA]</scope>
    <source>
        <strain evidence="6">cv. Fuchu</strain>
    </source>
</reference>
<dbReference type="GO" id="GO:0005737">
    <property type="term" value="C:cytoplasm"/>
    <property type="evidence" value="ECO:0007669"/>
    <property type="project" value="TreeGrafter"/>
</dbReference>
<dbReference type="Proteomes" id="UP000585474">
    <property type="component" value="Unassembled WGS sequence"/>
</dbReference>
<dbReference type="InterPro" id="IPR007145">
    <property type="entry name" value="MAP65_Ase1_PRC1"/>
</dbReference>
<dbReference type="GO" id="GO:0000226">
    <property type="term" value="P:microtubule cytoskeleton organization"/>
    <property type="evidence" value="ECO:0007669"/>
    <property type="project" value="InterPro"/>
</dbReference>
<dbReference type="PANTHER" id="PTHR19321">
    <property type="entry name" value="PROTEIN REGULATOR OF CYTOKINESIS 1 PRC1-RELATED"/>
    <property type="match status" value="1"/>
</dbReference>
<comment type="subcellular location">
    <subcellularLocation>
        <location evidence="1">Cytoplasm</location>
        <location evidence="1">Cytoskeleton</location>
    </subcellularLocation>
</comment>
<evidence type="ECO:0000256" key="1">
    <source>
        <dbReference type="ARBA" id="ARBA00004245"/>
    </source>
</evidence>
<proteinExistence type="inferred from homology"/>
<keyword evidence="3" id="KW-0493">Microtubule</keyword>
<organism evidence="5 6">
    <name type="scientific">Actinidia rufa</name>
    <dbReference type="NCBI Taxonomy" id="165716"/>
    <lineage>
        <taxon>Eukaryota</taxon>
        <taxon>Viridiplantae</taxon>
        <taxon>Streptophyta</taxon>
        <taxon>Embryophyta</taxon>
        <taxon>Tracheophyta</taxon>
        <taxon>Spermatophyta</taxon>
        <taxon>Magnoliopsida</taxon>
        <taxon>eudicotyledons</taxon>
        <taxon>Gunneridae</taxon>
        <taxon>Pentapetalae</taxon>
        <taxon>asterids</taxon>
        <taxon>Ericales</taxon>
        <taxon>Actinidiaceae</taxon>
        <taxon>Actinidia</taxon>
    </lineage>
</organism>
<evidence type="ECO:0000256" key="2">
    <source>
        <dbReference type="ARBA" id="ARBA00006187"/>
    </source>
</evidence>
<keyword evidence="4" id="KW-0206">Cytoskeleton</keyword>
<evidence type="ECO:0000256" key="3">
    <source>
        <dbReference type="ARBA" id="ARBA00022701"/>
    </source>
</evidence>
<comment type="similarity">
    <text evidence="2">Belongs to the MAP65/ASE1 family.</text>
</comment>
<evidence type="ECO:0000256" key="4">
    <source>
        <dbReference type="ARBA" id="ARBA00023212"/>
    </source>
</evidence>
<dbReference type="GO" id="GO:0008017">
    <property type="term" value="F:microtubule binding"/>
    <property type="evidence" value="ECO:0007669"/>
    <property type="project" value="InterPro"/>
</dbReference>
<gene>
    <name evidence="5" type="ORF">Acr_07g0016780</name>
</gene>
<dbReference type="PANTHER" id="PTHR19321:SF0">
    <property type="entry name" value="65-KDA MICROTUBULE-ASSOCIATED PROTEIN 6"/>
    <property type="match status" value="1"/>
</dbReference>
<dbReference type="GO" id="GO:0005874">
    <property type="term" value="C:microtubule"/>
    <property type="evidence" value="ECO:0007669"/>
    <property type="project" value="UniProtKB-KW"/>
</dbReference>
<name>A0A7J0EYG9_9ERIC</name>
<evidence type="ECO:0000313" key="6">
    <source>
        <dbReference type="Proteomes" id="UP000585474"/>
    </source>
</evidence>
<accession>A0A7J0EYG9</accession>
<keyword evidence="4" id="KW-0963">Cytoplasm</keyword>
<dbReference type="GO" id="GO:0005819">
    <property type="term" value="C:spindle"/>
    <property type="evidence" value="ECO:0007669"/>
    <property type="project" value="TreeGrafter"/>
</dbReference>